<feature type="region of interest" description="Disordered" evidence="1">
    <location>
        <begin position="1"/>
        <end position="34"/>
    </location>
</feature>
<dbReference type="EMBL" id="OZ034819">
    <property type="protein sequence ID" value="CAL1397030.1"/>
    <property type="molecule type" value="Genomic_DNA"/>
</dbReference>
<dbReference type="Proteomes" id="UP001497516">
    <property type="component" value="Chromosome 6"/>
</dbReference>
<protein>
    <submittedName>
        <fullName evidence="2">Uncharacterized protein</fullName>
    </submittedName>
</protein>
<dbReference type="AlphaFoldDB" id="A0AAV2FHD7"/>
<accession>A0AAV2FHD7</accession>
<evidence type="ECO:0000256" key="1">
    <source>
        <dbReference type="SAM" id="MobiDB-lite"/>
    </source>
</evidence>
<evidence type="ECO:0000313" key="3">
    <source>
        <dbReference type="Proteomes" id="UP001497516"/>
    </source>
</evidence>
<evidence type="ECO:0000313" key="2">
    <source>
        <dbReference type="EMBL" id="CAL1397030.1"/>
    </source>
</evidence>
<sequence>MGNSQDKEQKKEESSPPPPPLHRDDADEEDETVKQLGDCSSVYLSLQECLVNTDRNWKACQKEVQALKACSEKRKEQNQGK</sequence>
<dbReference type="PANTHER" id="PTHR48236:SF1">
    <property type="entry name" value="COX19-LIKE CHCH FAMILY PROTEIN"/>
    <property type="match status" value="1"/>
</dbReference>
<proteinExistence type="predicted"/>
<gene>
    <name evidence="2" type="ORF">LTRI10_LOCUS37361</name>
</gene>
<name>A0AAV2FHD7_9ROSI</name>
<reference evidence="2 3" key="1">
    <citation type="submission" date="2024-04" db="EMBL/GenBank/DDBJ databases">
        <authorList>
            <person name="Fracassetti M."/>
        </authorList>
    </citation>
    <scope>NUCLEOTIDE SEQUENCE [LARGE SCALE GENOMIC DNA]</scope>
</reference>
<dbReference type="PANTHER" id="PTHR48236">
    <property type="entry name" value="COX19-LIKE CHCH FAMILY PROTEIN"/>
    <property type="match status" value="1"/>
</dbReference>
<organism evidence="2 3">
    <name type="scientific">Linum trigynum</name>
    <dbReference type="NCBI Taxonomy" id="586398"/>
    <lineage>
        <taxon>Eukaryota</taxon>
        <taxon>Viridiplantae</taxon>
        <taxon>Streptophyta</taxon>
        <taxon>Embryophyta</taxon>
        <taxon>Tracheophyta</taxon>
        <taxon>Spermatophyta</taxon>
        <taxon>Magnoliopsida</taxon>
        <taxon>eudicotyledons</taxon>
        <taxon>Gunneridae</taxon>
        <taxon>Pentapetalae</taxon>
        <taxon>rosids</taxon>
        <taxon>fabids</taxon>
        <taxon>Malpighiales</taxon>
        <taxon>Linaceae</taxon>
        <taxon>Linum</taxon>
    </lineage>
</organism>
<dbReference type="PROSITE" id="PS51808">
    <property type="entry name" value="CHCH"/>
    <property type="match status" value="1"/>
</dbReference>
<keyword evidence="3" id="KW-1185">Reference proteome</keyword>
<feature type="compositionally biased region" description="Basic and acidic residues" evidence="1">
    <location>
        <begin position="1"/>
        <end position="14"/>
    </location>
</feature>